<proteinExistence type="predicted"/>
<reference evidence="2" key="1">
    <citation type="submission" date="2017-02" db="UniProtKB">
        <authorList>
            <consortium name="WormBaseParasite"/>
        </authorList>
    </citation>
    <scope>IDENTIFICATION</scope>
</reference>
<keyword evidence="1" id="KW-1185">Reference proteome</keyword>
<protein>
    <submittedName>
        <fullName evidence="2">Chromo domain-containing protein</fullName>
    </submittedName>
</protein>
<dbReference type="AlphaFoldDB" id="A0A0N5BM66"/>
<evidence type="ECO:0000313" key="2">
    <source>
        <dbReference type="WBParaSite" id="SPAL_0000700700.1"/>
    </source>
</evidence>
<name>A0A0N5BM66_STREA</name>
<sequence length="136" mass="16210">MLHLNEDSNKEKINRWTKSEISDFQGTSYSNGDNSETTEQSMKKDYIDEKPVPIKIVDAMLVKDGRLCVYLVEWKKKNEDNFFSYVRMKELPREMVTNYWDTQKKLGREIMEALYVIYDPDVVLCNNLFGNYPFYH</sequence>
<dbReference type="WBParaSite" id="SPAL_0000700700.1">
    <property type="protein sequence ID" value="SPAL_0000700700.1"/>
    <property type="gene ID" value="SPAL_0000700700"/>
</dbReference>
<accession>A0A0N5BM66</accession>
<evidence type="ECO:0000313" key="1">
    <source>
        <dbReference type="Proteomes" id="UP000046392"/>
    </source>
</evidence>
<organism evidence="1 2">
    <name type="scientific">Strongyloides papillosus</name>
    <name type="common">Intestinal threadworm</name>
    <dbReference type="NCBI Taxonomy" id="174720"/>
    <lineage>
        <taxon>Eukaryota</taxon>
        <taxon>Metazoa</taxon>
        <taxon>Ecdysozoa</taxon>
        <taxon>Nematoda</taxon>
        <taxon>Chromadorea</taxon>
        <taxon>Rhabditida</taxon>
        <taxon>Tylenchina</taxon>
        <taxon>Panagrolaimomorpha</taxon>
        <taxon>Strongyloidoidea</taxon>
        <taxon>Strongyloididae</taxon>
        <taxon>Strongyloides</taxon>
    </lineage>
</organism>
<dbReference type="Proteomes" id="UP000046392">
    <property type="component" value="Unplaced"/>
</dbReference>